<gene>
    <name evidence="3" type="ORF">DEBR0S1_01794G</name>
    <name evidence="2" type="ORF">HII12_001942</name>
</gene>
<dbReference type="EMBL" id="JABCYN010000022">
    <property type="protein sequence ID" value="KAF6013227.1"/>
    <property type="molecule type" value="Genomic_DNA"/>
</dbReference>
<dbReference type="STRING" id="5007.A0A3F2Y1M8"/>
<dbReference type="GO" id="GO:0000171">
    <property type="term" value="F:ribonuclease MRP activity"/>
    <property type="evidence" value="ECO:0007669"/>
    <property type="project" value="TreeGrafter"/>
</dbReference>
<dbReference type="Proteomes" id="UP000478008">
    <property type="component" value="Unassembled WGS sequence"/>
</dbReference>
<dbReference type="Pfam" id="PF20976">
    <property type="entry name" value="Pop8"/>
    <property type="match status" value="1"/>
</dbReference>
<dbReference type="GO" id="GO:0000294">
    <property type="term" value="P:nuclear-transcribed mRNA catabolic process, RNase MRP-dependent"/>
    <property type="evidence" value="ECO:0007669"/>
    <property type="project" value="TreeGrafter"/>
</dbReference>
<sequence length="138" mass="15658">MSQDKSITLKNQEWYYFKLKLIIDIPEGNPSLDALGWKKLIVQALNQFQGVMGQSIQCDILANDEHNLECIVRVPTMDQTNFVNCMVASSLIVEPATIQINKSSLPMDSKHLPGSLRVESRSQYLLGVTGPDRFKWYI</sequence>
<dbReference type="GO" id="GO:0004526">
    <property type="term" value="F:ribonuclease P activity"/>
    <property type="evidence" value="ECO:0007669"/>
    <property type="project" value="TreeGrafter"/>
</dbReference>
<reference evidence="3 4" key="1">
    <citation type="submission" date="2019-07" db="EMBL/GenBank/DDBJ databases">
        <authorList>
            <person name="Friedrich A."/>
            <person name="Schacherer J."/>
        </authorList>
    </citation>
    <scope>NUCLEOTIDE SEQUENCE [LARGE SCALE GENOMIC DNA]</scope>
</reference>
<dbReference type="InterPro" id="IPR020347">
    <property type="entry name" value="Pop8"/>
</dbReference>
<dbReference type="AlphaFoldDB" id="A0A3F2Y1M8"/>
<feature type="domain" description="Ribonucleases P/MRP subunit Pop8-like" evidence="1">
    <location>
        <begin position="13"/>
        <end position="87"/>
    </location>
</feature>
<evidence type="ECO:0000313" key="2">
    <source>
        <dbReference type="EMBL" id="KAF6013227.1"/>
    </source>
</evidence>
<evidence type="ECO:0000313" key="3">
    <source>
        <dbReference type="EMBL" id="VUG15863.1"/>
    </source>
</evidence>
<proteinExistence type="predicted"/>
<organism evidence="3 4">
    <name type="scientific">Dekkera bruxellensis</name>
    <name type="common">Brettanomyces custersii</name>
    <dbReference type="NCBI Taxonomy" id="5007"/>
    <lineage>
        <taxon>Eukaryota</taxon>
        <taxon>Fungi</taxon>
        <taxon>Dikarya</taxon>
        <taxon>Ascomycota</taxon>
        <taxon>Saccharomycotina</taxon>
        <taxon>Pichiomycetes</taxon>
        <taxon>Pichiales</taxon>
        <taxon>Pichiaceae</taxon>
        <taxon>Brettanomyces</taxon>
    </lineage>
</organism>
<dbReference type="GO" id="GO:0034965">
    <property type="term" value="P:intronic box C/D snoRNA processing"/>
    <property type="evidence" value="ECO:0007669"/>
    <property type="project" value="TreeGrafter"/>
</dbReference>
<dbReference type="GO" id="GO:0005655">
    <property type="term" value="C:nucleolar ribonuclease P complex"/>
    <property type="evidence" value="ECO:0007669"/>
    <property type="project" value="InterPro"/>
</dbReference>
<keyword evidence="4" id="KW-1185">Reference proteome</keyword>
<name>A0A3F2Y1M8_DEKBR</name>
<dbReference type="PANTHER" id="PTHR28173:SF1">
    <property type="entry name" value="RIBONUCLEASES P_MRP PROTEIN SUBUNIT POP8"/>
    <property type="match status" value="1"/>
</dbReference>
<evidence type="ECO:0000313" key="5">
    <source>
        <dbReference type="Proteomes" id="UP000568158"/>
    </source>
</evidence>
<dbReference type="Proteomes" id="UP000568158">
    <property type="component" value="Unassembled WGS sequence"/>
</dbReference>
<dbReference type="EMBL" id="CABFWN010000001">
    <property type="protein sequence ID" value="VUG15863.1"/>
    <property type="molecule type" value="Genomic_DNA"/>
</dbReference>
<evidence type="ECO:0000259" key="1">
    <source>
        <dbReference type="Pfam" id="PF20976"/>
    </source>
</evidence>
<evidence type="ECO:0000313" key="4">
    <source>
        <dbReference type="Proteomes" id="UP000478008"/>
    </source>
</evidence>
<protein>
    <submittedName>
        <fullName evidence="3">DEBR0S1_01794g1_1</fullName>
    </submittedName>
</protein>
<accession>A0A3F2Y1M8</accession>
<dbReference type="GO" id="GO:0008033">
    <property type="term" value="P:tRNA processing"/>
    <property type="evidence" value="ECO:0007669"/>
    <property type="project" value="InterPro"/>
</dbReference>
<dbReference type="PANTHER" id="PTHR28173">
    <property type="entry name" value="RIBONUCLEASES P/MRP PROTEIN SUBUNIT POP8"/>
    <property type="match status" value="1"/>
</dbReference>
<dbReference type="GO" id="GO:0000172">
    <property type="term" value="C:ribonuclease MRP complex"/>
    <property type="evidence" value="ECO:0007669"/>
    <property type="project" value="InterPro"/>
</dbReference>
<dbReference type="InterPro" id="IPR049128">
    <property type="entry name" value="Pop8-like_dom"/>
</dbReference>
<reference evidence="2 5" key="2">
    <citation type="journal article" date="2020" name="Appl. Microbiol. Biotechnol.">
        <title>Targeted gene deletion in Brettanomyces bruxellensis with an expression-free CRISPR-Cas9 system.</title>
        <authorList>
            <person name="Varela C."/>
            <person name="Bartel C."/>
            <person name="Onetto C."/>
            <person name="Borneman A."/>
        </authorList>
    </citation>
    <scope>NUCLEOTIDE SEQUENCE [LARGE SCALE GENOMIC DNA]</scope>
    <source>
        <strain evidence="2 5">AWRI1613</strain>
    </source>
</reference>